<evidence type="ECO:0000313" key="2">
    <source>
        <dbReference type="Proteomes" id="UP000509626"/>
    </source>
</evidence>
<keyword evidence="2" id="KW-1185">Reference proteome</keyword>
<dbReference type="GO" id="GO:0016829">
    <property type="term" value="F:lyase activity"/>
    <property type="evidence" value="ECO:0007669"/>
    <property type="project" value="InterPro"/>
</dbReference>
<dbReference type="Pfam" id="PF19315">
    <property type="entry name" value="MC_hydratase"/>
    <property type="match status" value="1"/>
</dbReference>
<gene>
    <name evidence="1" type="ORF">HUG12_00295</name>
</gene>
<dbReference type="Gene3D" id="3.10.129.10">
    <property type="entry name" value="Hotdog Thioesterase"/>
    <property type="match status" value="1"/>
</dbReference>
<dbReference type="Proteomes" id="UP000509626">
    <property type="component" value="Chromosome"/>
</dbReference>
<organism evidence="1 2">
    <name type="scientific">Halorarum salinum</name>
    <dbReference type="NCBI Taxonomy" id="2743089"/>
    <lineage>
        <taxon>Archaea</taxon>
        <taxon>Methanobacteriati</taxon>
        <taxon>Methanobacteriota</taxon>
        <taxon>Stenosarchaea group</taxon>
        <taxon>Halobacteria</taxon>
        <taxon>Halobacteriales</taxon>
        <taxon>Haloferacaceae</taxon>
        <taxon>Halorarum</taxon>
    </lineage>
</organism>
<dbReference type="InterPro" id="IPR048274">
    <property type="entry name" value="MC_hydratase"/>
</dbReference>
<dbReference type="EMBL" id="CP058579">
    <property type="protein sequence ID" value="QLG60282.1"/>
    <property type="molecule type" value="Genomic_DNA"/>
</dbReference>
<sequence>MVRNTVEVSENRYREDYGRFYEDFEVGDVYEHRPARTVTKDDNTQYTLLTHNTHPLHFNDEYGERTEFDECLINSGLTLSIISGMSVSDVSHKTIANLGWTDIELTNPVFAGDTLYAESEVIHKRESESRPEDGIVTVETRGYKQTGEKVIQYERTMLIPKEEKGTPIDPFPAKENE</sequence>
<dbReference type="AlphaFoldDB" id="A0A7D5QDW8"/>
<proteinExistence type="predicted"/>
<dbReference type="SUPFAM" id="SSF54637">
    <property type="entry name" value="Thioesterase/thiol ester dehydrase-isomerase"/>
    <property type="match status" value="1"/>
</dbReference>
<reference evidence="1 2" key="1">
    <citation type="submission" date="2020-06" db="EMBL/GenBank/DDBJ databases">
        <title>NJ-3-1, isolated from saline soil.</title>
        <authorList>
            <person name="Cui H.L."/>
            <person name="Shi X."/>
        </authorList>
    </citation>
    <scope>NUCLEOTIDE SEQUENCE [LARGE SCALE GENOMIC DNA]</scope>
    <source>
        <strain evidence="1 2">NJ-3-1</strain>
    </source>
</reference>
<dbReference type="InterPro" id="IPR052342">
    <property type="entry name" value="MCH/BMMD"/>
</dbReference>
<accession>A0A7D5QDW8</accession>
<dbReference type="InterPro" id="IPR029069">
    <property type="entry name" value="HotDog_dom_sf"/>
</dbReference>
<name>A0A7D5QDW8_9EURY</name>
<dbReference type="KEGG" id="halu:HUG12_00295"/>
<dbReference type="CDD" id="cd03451">
    <property type="entry name" value="FkbR2"/>
    <property type="match status" value="1"/>
</dbReference>
<dbReference type="RefSeq" id="WP_179266868.1">
    <property type="nucleotide sequence ID" value="NZ_CP058579.1"/>
</dbReference>
<evidence type="ECO:0000313" key="1">
    <source>
        <dbReference type="EMBL" id="QLG60282.1"/>
    </source>
</evidence>
<dbReference type="PANTHER" id="PTHR43664">
    <property type="entry name" value="MONOAMINE OXIDASE-RELATED"/>
    <property type="match status" value="1"/>
</dbReference>
<dbReference type="PANTHER" id="PTHR43664:SF1">
    <property type="entry name" value="BETA-METHYLMALYL-COA DEHYDRATASE"/>
    <property type="match status" value="1"/>
</dbReference>
<dbReference type="GeneID" id="56035852"/>
<dbReference type="OrthoDB" id="209979at2157"/>
<protein>
    <submittedName>
        <fullName evidence="1">MaoC family dehydratase</fullName>
    </submittedName>
</protein>